<dbReference type="GO" id="GO:0008270">
    <property type="term" value="F:zinc ion binding"/>
    <property type="evidence" value="ECO:0007669"/>
    <property type="project" value="InterPro"/>
</dbReference>
<evidence type="ECO:0000259" key="4">
    <source>
        <dbReference type="PROSITE" id="PS50048"/>
    </source>
</evidence>
<dbReference type="PANTHER" id="PTHR46910">
    <property type="entry name" value="TRANSCRIPTION FACTOR PDR1"/>
    <property type="match status" value="1"/>
</dbReference>
<keyword evidence="2" id="KW-0539">Nucleus</keyword>
<dbReference type="CDD" id="cd00067">
    <property type="entry name" value="GAL4"/>
    <property type="match status" value="1"/>
</dbReference>
<gene>
    <name evidence="5" type="primary">acu-15_0</name>
    <name evidence="5" type="ORF">LOC62_02G002078</name>
</gene>
<proteinExistence type="predicted"/>
<evidence type="ECO:0000313" key="5">
    <source>
        <dbReference type="EMBL" id="WOO78531.1"/>
    </source>
</evidence>
<dbReference type="GO" id="GO:0000981">
    <property type="term" value="F:DNA-binding transcription factor activity, RNA polymerase II-specific"/>
    <property type="evidence" value="ECO:0007669"/>
    <property type="project" value="InterPro"/>
</dbReference>
<reference evidence="5" key="1">
    <citation type="submission" date="2023-10" db="EMBL/GenBank/DDBJ databases">
        <authorList>
            <person name="Noh H."/>
        </authorList>
    </citation>
    <scope>NUCLEOTIDE SEQUENCE</scope>
    <source>
        <strain evidence="5">DUCC4014</strain>
    </source>
</reference>
<dbReference type="GO" id="GO:0006351">
    <property type="term" value="P:DNA-templated transcription"/>
    <property type="evidence" value="ECO:0007669"/>
    <property type="project" value="InterPro"/>
</dbReference>
<evidence type="ECO:0000256" key="1">
    <source>
        <dbReference type="ARBA" id="ARBA00022723"/>
    </source>
</evidence>
<dbReference type="GO" id="GO:0003677">
    <property type="term" value="F:DNA binding"/>
    <property type="evidence" value="ECO:0007669"/>
    <property type="project" value="InterPro"/>
</dbReference>
<dbReference type="SUPFAM" id="SSF57701">
    <property type="entry name" value="Zn2/Cys6 DNA-binding domain"/>
    <property type="match status" value="1"/>
</dbReference>
<keyword evidence="1" id="KW-0479">Metal-binding</keyword>
<feature type="region of interest" description="Disordered" evidence="3">
    <location>
        <begin position="1"/>
        <end position="108"/>
    </location>
</feature>
<feature type="compositionally biased region" description="Basic residues" evidence="3">
    <location>
        <begin position="77"/>
        <end position="91"/>
    </location>
</feature>
<dbReference type="InterPro" id="IPR036864">
    <property type="entry name" value="Zn2-C6_fun-type_DNA-bd_sf"/>
</dbReference>
<feature type="compositionally biased region" description="Low complexity" evidence="3">
    <location>
        <begin position="45"/>
        <end position="58"/>
    </location>
</feature>
<dbReference type="AlphaFoldDB" id="A0AAF0Y687"/>
<dbReference type="PANTHER" id="PTHR46910:SF40">
    <property type="entry name" value="ZN(II)2CYS6 TRANSCRIPTION FACTOR (EUROFUNG)"/>
    <property type="match status" value="1"/>
</dbReference>
<dbReference type="PROSITE" id="PS50048">
    <property type="entry name" value="ZN2_CY6_FUNGAL_2"/>
    <property type="match status" value="1"/>
</dbReference>
<dbReference type="Pfam" id="PF00172">
    <property type="entry name" value="Zn_clus"/>
    <property type="match status" value="1"/>
</dbReference>
<dbReference type="Gene3D" id="4.10.240.10">
    <property type="entry name" value="Zn(2)-C6 fungal-type DNA-binding domain"/>
    <property type="match status" value="1"/>
</dbReference>
<name>A0AAF0Y687_9TREE</name>
<feature type="compositionally biased region" description="Basic and acidic residues" evidence="3">
    <location>
        <begin position="15"/>
        <end position="26"/>
    </location>
</feature>
<dbReference type="EMBL" id="CP086715">
    <property type="protein sequence ID" value="WOO78531.1"/>
    <property type="molecule type" value="Genomic_DNA"/>
</dbReference>
<feature type="region of interest" description="Disordered" evidence="3">
    <location>
        <begin position="214"/>
        <end position="272"/>
    </location>
</feature>
<sequence length="751" mass="83634">MAADDDPGAGVGPHYTDDGVRYRRESYVSNGFHPSHHDTGGGVMPAAASTPTSSSTTPRSQPRKRKDAESDGEEKKPKKTRQTPCRARKVKCDRPPPGSAPDGVPTKDVCSHCQQLGMACTFEYKPKKRGPPNMYLKRMQAMGHAGVEPPATSASPVDHRLELEAGRQGPGPGPGTLAQQNALRHSALSAQGGGEPHHRGRDAVDDWGPALAKSLAHHQHQPDRPSEAAGGTNAFSLPHTASFSQGRRQSAGRRESYNNNNTSPAYPASSSGNPLDAVLPRSLLYHLIDLYFDYVYCLVPCLHKPSFTRDLHNRREEQPGQEEFVALIFAVIEVTLVQMPRAFIQLPKRDIKALFTRAHLTVQEFVHKDMTQLNIDRVVLLYLHGIATHTLSLPLACDAVWGQNYFLSLRLRLHEESAYQNLNPIERELRKRMFWLQYGGDKTISAIDGSSVIWHESDTADVTLPSPLDDEFVTEDGYLEQPEGHTPVLAGFYYISKLFRLLGQILDKRKADRIKPPSGLMLQMRINEVEQIFNQVMTLMDGCPDALKLEMSGTPGAKMSDIDERWDAYISADIRQLLLDPSLLTRSVKDTFLVQQANIYVTQQMVRYIAIQYREELGALQDKELVNQSGLDENEPPGAPTNRRTSQIRMGRSGFTEEEKDAVASDLLLILSKIRLEVIAVNSFALVAKVRFVASTLLDALQSPPALPVQSSTPEMIRANERTVRAQGYLWDFLRILSDIEALYMMDDDED</sequence>
<feature type="compositionally biased region" description="Polar residues" evidence="3">
    <location>
        <begin position="233"/>
        <end position="248"/>
    </location>
</feature>
<feature type="domain" description="Zn(2)-C6 fungal-type" evidence="4">
    <location>
        <begin position="85"/>
        <end position="122"/>
    </location>
</feature>
<dbReference type="Pfam" id="PF04082">
    <property type="entry name" value="Fungal_trans"/>
    <property type="match status" value="1"/>
</dbReference>
<keyword evidence="6" id="KW-1185">Reference proteome</keyword>
<accession>A0AAF0Y687</accession>
<evidence type="ECO:0000313" key="6">
    <source>
        <dbReference type="Proteomes" id="UP000827549"/>
    </source>
</evidence>
<dbReference type="Proteomes" id="UP000827549">
    <property type="component" value="Chromosome 2"/>
</dbReference>
<feature type="compositionally biased region" description="Polar residues" evidence="3">
    <location>
        <begin position="257"/>
        <end position="272"/>
    </location>
</feature>
<evidence type="ECO:0000256" key="2">
    <source>
        <dbReference type="ARBA" id="ARBA00023242"/>
    </source>
</evidence>
<dbReference type="InterPro" id="IPR001138">
    <property type="entry name" value="Zn2Cys6_DnaBD"/>
</dbReference>
<evidence type="ECO:0000256" key="3">
    <source>
        <dbReference type="SAM" id="MobiDB-lite"/>
    </source>
</evidence>
<dbReference type="CDD" id="cd12148">
    <property type="entry name" value="fungal_TF_MHR"/>
    <property type="match status" value="1"/>
</dbReference>
<dbReference type="GeneID" id="87805328"/>
<dbReference type="InterPro" id="IPR050987">
    <property type="entry name" value="AtrR-like"/>
</dbReference>
<protein>
    <submittedName>
        <fullName evidence="5">Transcriptional activator protein acu-15</fullName>
    </submittedName>
</protein>
<feature type="compositionally biased region" description="Basic and acidic residues" evidence="3">
    <location>
        <begin position="66"/>
        <end position="76"/>
    </location>
</feature>
<dbReference type="RefSeq" id="XP_062624563.1">
    <property type="nucleotide sequence ID" value="XM_062768579.1"/>
</dbReference>
<dbReference type="InterPro" id="IPR007219">
    <property type="entry name" value="XnlR_reg_dom"/>
</dbReference>
<organism evidence="5 6">
    <name type="scientific">Vanrija pseudolonga</name>
    <dbReference type="NCBI Taxonomy" id="143232"/>
    <lineage>
        <taxon>Eukaryota</taxon>
        <taxon>Fungi</taxon>
        <taxon>Dikarya</taxon>
        <taxon>Basidiomycota</taxon>
        <taxon>Agaricomycotina</taxon>
        <taxon>Tremellomycetes</taxon>
        <taxon>Trichosporonales</taxon>
        <taxon>Trichosporonaceae</taxon>
        <taxon>Vanrija</taxon>
    </lineage>
</organism>